<reference evidence="2" key="1">
    <citation type="journal article" date="2019" name="Int. J. Syst. Evol. Microbiol.">
        <title>The Global Catalogue of Microorganisms (GCM) 10K type strain sequencing project: providing services to taxonomists for standard genome sequencing and annotation.</title>
        <authorList>
            <consortium name="The Broad Institute Genomics Platform"/>
            <consortium name="The Broad Institute Genome Sequencing Center for Infectious Disease"/>
            <person name="Wu L."/>
            <person name="Ma J."/>
        </authorList>
    </citation>
    <scope>NUCLEOTIDE SEQUENCE [LARGE SCALE GENOMIC DNA]</scope>
    <source>
        <strain evidence="2">JCM 15503</strain>
    </source>
</reference>
<dbReference type="PANTHER" id="PTHR31118:SF12">
    <property type="entry name" value="CYCLASE-LIKE PROTEIN 2"/>
    <property type="match status" value="1"/>
</dbReference>
<dbReference type="SUPFAM" id="SSF102198">
    <property type="entry name" value="Putative cyclase"/>
    <property type="match status" value="1"/>
</dbReference>
<accession>A0ABP3VCB8</accession>
<evidence type="ECO:0000313" key="1">
    <source>
        <dbReference type="EMBL" id="GAA0750605.1"/>
    </source>
</evidence>
<dbReference type="RefSeq" id="WP_231012041.1">
    <property type="nucleotide sequence ID" value="NZ_BAAAEW010000011.1"/>
</dbReference>
<keyword evidence="2" id="KW-1185">Reference proteome</keyword>
<dbReference type="EMBL" id="BAAAEW010000011">
    <property type="protein sequence ID" value="GAA0750605.1"/>
    <property type="molecule type" value="Genomic_DNA"/>
</dbReference>
<gene>
    <name evidence="1" type="ORF">GCM10009107_22530</name>
</gene>
<evidence type="ECO:0000313" key="2">
    <source>
        <dbReference type="Proteomes" id="UP001500279"/>
    </source>
</evidence>
<name>A0ABP3VCB8_9BURK</name>
<organism evidence="1 2">
    <name type="scientific">Ideonella azotifigens</name>
    <dbReference type="NCBI Taxonomy" id="513160"/>
    <lineage>
        <taxon>Bacteria</taxon>
        <taxon>Pseudomonadati</taxon>
        <taxon>Pseudomonadota</taxon>
        <taxon>Betaproteobacteria</taxon>
        <taxon>Burkholderiales</taxon>
        <taxon>Sphaerotilaceae</taxon>
        <taxon>Ideonella</taxon>
    </lineage>
</organism>
<dbReference type="InterPro" id="IPR037175">
    <property type="entry name" value="KFase_sf"/>
</dbReference>
<dbReference type="InterPro" id="IPR007325">
    <property type="entry name" value="KFase/CYL"/>
</dbReference>
<dbReference type="Gene3D" id="3.50.30.50">
    <property type="entry name" value="Putative cyclase"/>
    <property type="match status" value="1"/>
</dbReference>
<dbReference type="Proteomes" id="UP001500279">
    <property type="component" value="Unassembled WGS sequence"/>
</dbReference>
<protein>
    <submittedName>
        <fullName evidence="1">Cyclase family protein</fullName>
    </submittedName>
</protein>
<proteinExistence type="predicted"/>
<dbReference type="PANTHER" id="PTHR31118">
    <property type="entry name" value="CYCLASE-LIKE PROTEIN 2"/>
    <property type="match status" value="1"/>
</dbReference>
<comment type="caution">
    <text evidence="1">The sequence shown here is derived from an EMBL/GenBank/DDBJ whole genome shotgun (WGS) entry which is preliminary data.</text>
</comment>
<sequence>MTSMLPPLFMQPEVRLVDLSVPLGESEAESVPVVVEYLPHCCGGAHLAQLADIEQQQLEGGLAWASERIQAITHNSTHIDAPHHYSPLCQGRKSRTIDEIPLDWFWGQGKCLDISDDSEPLSREALLAAEQRAGIRIEAQDIVLFRTGAEAFHGAAGFNRRGRGLTGDVVRELTDRGVRLFGTDAWSIDASYPKMKERSLALGPQAVWEAHFVGREREFCAIEKLTNLATLPAAGFWVAAFPIKVQSGSAGWSRVVAFVAKPAPLG</sequence>
<dbReference type="Pfam" id="PF04199">
    <property type="entry name" value="Cyclase"/>
    <property type="match status" value="1"/>
</dbReference>